<feature type="region of interest" description="Disordered" evidence="2">
    <location>
        <begin position="952"/>
        <end position="977"/>
    </location>
</feature>
<evidence type="ECO:0000256" key="1">
    <source>
        <dbReference type="SAM" id="Coils"/>
    </source>
</evidence>
<feature type="coiled-coil region" evidence="1">
    <location>
        <begin position="78"/>
        <end position="105"/>
    </location>
</feature>
<feature type="region of interest" description="Disordered" evidence="2">
    <location>
        <begin position="298"/>
        <end position="378"/>
    </location>
</feature>
<feature type="compositionally biased region" description="Basic and acidic residues" evidence="2">
    <location>
        <begin position="106"/>
        <end position="132"/>
    </location>
</feature>
<evidence type="ECO:0000313" key="4">
    <source>
        <dbReference type="Proteomes" id="UP001159363"/>
    </source>
</evidence>
<feature type="compositionally biased region" description="Polar residues" evidence="2">
    <location>
        <begin position="570"/>
        <end position="581"/>
    </location>
</feature>
<comment type="caution">
    <text evidence="3">The sequence shown here is derived from an EMBL/GenBank/DDBJ whole genome shotgun (WGS) entry which is preliminary data.</text>
</comment>
<dbReference type="Proteomes" id="UP001159363">
    <property type="component" value="Chromosome 13"/>
</dbReference>
<feature type="compositionally biased region" description="Basic residues" evidence="2">
    <location>
        <begin position="783"/>
        <end position="793"/>
    </location>
</feature>
<feature type="compositionally biased region" description="Basic residues" evidence="2">
    <location>
        <begin position="369"/>
        <end position="378"/>
    </location>
</feature>
<feature type="compositionally biased region" description="Polar residues" evidence="2">
    <location>
        <begin position="431"/>
        <end position="450"/>
    </location>
</feature>
<feature type="region of interest" description="Disordered" evidence="2">
    <location>
        <begin position="1010"/>
        <end position="1159"/>
    </location>
</feature>
<feature type="region of interest" description="Disordered" evidence="2">
    <location>
        <begin position="106"/>
        <end position="133"/>
    </location>
</feature>
<feature type="region of interest" description="Disordered" evidence="2">
    <location>
        <begin position="568"/>
        <end position="590"/>
    </location>
</feature>
<organism evidence="3 4">
    <name type="scientific">Dryococelus australis</name>
    <dbReference type="NCBI Taxonomy" id="614101"/>
    <lineage>
        <taxon>Eukaryota</taxon>
        <taxon>Metazoa</taxon>
        <taxon>Ecdysozoa</taxon>
        <taxon>Arthropoda</taxon>
        <taxon>Hexapoda</taxon>
        <taxon>Insecta</taxon>
        <taxon>Pterygota</taxon>
        <taxon>Neoptera</taxon>
        <taxon>Polyneoptera</taxon>
        <taxon>Phasmatodea</taxon>
        <taxon>Verophasmatodea</taxon>
        <taxon>Anareolatae</taxon>
        <taxon>Phasmatidae</taxon>
        <taxon>Eurycanthinae</taxon>
        <taxon>Dryococelus</taxon>
    </lineage>
</organism>
<feature type="compositionally biased region" description="Basic and acidic residues" evidence="2">
    <location>
        <begin position="633"/>
        <end position="653"/>
    </location>
</feature>
<gene>
    <name evidence="3" type="ORF">PR048_030460</name>
</gene>
<feature type="region of interest" description="Disordered" evidence="2">
    <location>
        <begin position="188"/>
        <end position="257"/>
    </location>
</feature>
<feature type="compositionally biased region" description="Basic and acidic residues" evidence="2">
    <location>
        <begin position="1086"/>
        <end position="1117"/>
    </location>
</feature>
<name>A0ABQ9GCW7_9NEOP</name>
<feature type="compositionally biased region" description="Basic and acidic residues" evidence="2">
    <location>
        <begin position="466"/>
        <end position="475"/>
    </location>
</feature>
<evidence type="ECO:0000313" key="3">
    <source>
        <dbReference type="EMBL" id="KAJ8868919.1"/>
    </source>
</evidence>
<feature type="region of interest" description="Disordered" evidence="2">
    <location>
        <begin position="509"/>
        <end position="536"/>
    </location>
</feature>
<sequence length="1234" mass="143687">MELVHIRARCCRCIAAEWAAMRREAWSGEHKGDQWHFNRRNQPHREAAAAGAGVLNNRRGDHDLDVTAAAAATTRGPAVVYSRELQQLQQRYDQQRRDILDMRHRTRDPDVDTDSMRQHEVERGSDLGRGVDGHPQYRIVLQRTTRDSPEEKLEVVDGREISPESRREQFYIREGNAEILRLVTRGRSVEENQHSTQQDQRPTTNVPPARQHGTREERGKEILMQRFIEDQRKGASGSQQPREARESQETTEDEALNARQQELLVRRLLEEEEARLGNMRLLNEALLHHRGTMFLVPSGDHETQSLPGQTSMATQTDVDNSTQTDPLCLMRPPRRRAKSDNDESYTDEDDQQTKVTNGRIVNDTDNGWPKRRKIKKRRQLRYRGDIKLKRGVSTKRHKIKTPIMEETESAVEAIEQSSNSKSKESSDSMEVYSQNKESLLPKNNNASKVQTTAGEVEVIEVNKEKMVTVRKDNSPNREPTPSDSLEKNYHRVDAEGTDTLKLLGNENLSSAIQNRHNPEVSESSPKSSKKEEASSYFTSHEVISEAHYVHLDNKQLPTAQNETLLREPQPNVNQQHESQSKGNKHLPSSRLADDNFHVLRNNISNDHRYHGDEYRRPSSHDIDMKYDAAHYYQEDNRRSYSRERTQEAQEHERRPRSRSRRTPADVLWYENYGSPNIDRYGRIRPHSIDNRYRSSRWNEEYYADARRHYETDKEDWLRTNSFDHDRSHGRYRNNPYETMHHYRRYNSRSHSRERRLRDRRRSHSRERDYYEWLYHRSRSRNRIERKRSQRSRSRYREDSARPNLSRHRISPSRRELEDNVEWYYGTDDQFPHYLKNEDPKVLVVDKAPENIQSKEDFEAEIIKRHVLSKDKVSKLNEQASKNASPFRIAEERTDLKQAEEPVTVHENVVKNLAITEEIHGNEAEHAPTEKSPNNLASQLGGIEHKISVVESVSTQVSPQRTLPVEKQSMVRYSDRDNESLKLVDSLEQSDEEKSADKTKTKVQISVKMVSQATGSPIKDRSRQKFASGFGKEEKQQSRQSTSEPGRSDKDTQQAAGKAKSAIQVSPRVEEQKKVGLPVRKGSRYMEWYKTKKEERDKKRREEEENKKKDEKKNDKLQRSRRNFVTSGKAQAKEDIPVTPERKKEDIKEDEEVEAVRNEGEDVVEEKLGGLQTLKVSGGFEDDLDSGIAMSSLPLGSLGRRKKHHQLMEKKSIFTIAYDDMQTQQIRADSTSPPY</sequence>
<feature type="compositionally biased region" description="Polar residues" evidence="2">
    <location>
        <begin position="194"/>
        <end position="206"/>
    </location>
</feature>
<proteinExistence type="predicted"/>
<accession>A0ABQ9GCW7</accession>
<evidence type="ECO:0000256" key="2">
    <source>
        <dbReference type="SAM" id="MobiDB-lite"/>
    </source>
</evidence>
<feature type="region of interest" description="Disordered" evidence="2">
    <location>
        <begin position="783"/>
        <end position="812"/>
    </location>
</feature>
<protein>
    <submittedName>
        <fullName evidence="3">Uncharacterized protein</fullName>
    </submittedName>
</protein>
<feature type="region of interest" description="Disordered" evidence="2">
    <location>
        <begin position="633"/>
        <end position="661"/>
    </location>
</feature>
<keyword evidence="1" id="KW-0175">Coiled coil</keyword>
<feature type="region of interest" description="Disordered" evidence="2">
    <location>
        <begin position="145"/>
        <end position="167"/>
    </location>
</feature>
<feature type="region of interest" description="Disordered" evidence="2">
    <location>
        <begin position="401"/>
        <end position="450"/>
    </location>
</feature>
<feature type="compositionally biased region" description="Basic and acidic residues" evidence="2">
    <location>
        <begin position="213"/>
        <end position="233"/>
    </location>
</feature>
<feature type="compositionally biased region" description="Polar residues" evidence="2">
    <location>
        <begin position="304"/>
        <end position="325"/>
    </location>
</feature>
<keyword evidence="4" id="KW-1185">Reference proteome</keyword>
<feature type="compositionally biased region" description="Basic and acidic residues" evidence="2">
    <location>
        <begin position="1130"/>
        <end position="1146"/>
    </location>
</feature>
<dbReference type="EMBL" id="JARBHB010000014">
    <property type="protein sequence ID" value="KAJ8868919.1"/>
    <property type="molecule type" value="Genomic_DNA"/>
</dbReference>
<feature type="region of interest" description="Disordered" evidence="2">
    <location>
        <begin position="466"/>
        <end position="491"/>
    </location>
</feature>
<reference evidence="3 4" key="1">
    <citation type="submission" date="2023-02" db="EMBL/GenBank/DDBJ databases">
        <title>LHISI_Scaffold_Assembly.</title>
        <authorList>
            <person name="Stuart O.P."/>
            <person name="Cleave R."/>
            <person name="Magrath M.J.L."/>
            <person name="Mikheyev A.S."/>
        </authorList>
    </citation>
    <scope>NUCLEOTIDE SEQUENCE [LARGE SCALE GENOMIC DNA]</scope>
    <source>
        <strain evidence="3">Daus_M_001</strain>
        <tissue evidence="3">Leg muscle</tissue>
    </source>
</reference>